<dbReference type="RefSeq" id="WP_275633055.1">
    <property type="nucleotide sequence ID" value="NZ_JARGYD010000004.1"/>
</dbReference>
<dbReference type="Gene3D" id="3.40.50.1360">
    <property type="match status" value="1"/>
</dbReference>
<dbReference type="Proteomes" id="UP001595632">
    <property type="component" value="Unassembled WGS sequence"/>
</dbReference>
<dbReference type="PROSITE" id="PS01161">
    <property type="entry name" value="GLC_GALNAC_ISOMERASE"/>
    <property type="match status" value="1"/>
</dbReference>
<evidence type="ECO:0000313" key="4">
    <source>
        <dbReference type="EMBL" id="MFC3143076.1"/>
    </source>
</evidence>
<dbReference type="PANTHER" id="PTHR11280:SF5">
    <property type="entry name" value="GLUCOSAMINE-6-PHOSPHATE ISOMERASE"/>
    <property type="match status" value="1"/>
</dbReference>
<organism evidence="4 5">
    <name type="scientific">Psychromarinibacter halotolerans</name>
    <dbReference type="NCBI Taxonomy" id="1775175"/>
    <lineage>
        <taxon>Bacteria</taxon>
        <taxon>Pseudomonadati</taxon>
        <taxon>Pseudomonadota</taxon>
        <taxon>Alphaproteobacteria</taxon>
        <taxon>Rhodobacterales</taxon>
        <taxon>Paracoccaceae</taxon>
        <taxon>Psychromarinibacter</taxon>
    </lineage>
</organism>
<accession>A0ABV7GRX6</accession>
<dbReference type="EMBL" id="JBHRTB010000010">
    <property type="protein sequence ID" value="MFC3143076.1"/>
    <property type="molecule type" value="Genomic_DNA"/>
</dbReference>
<keyword evidence="2" id="KW-0021">Allosteric enzyme</keyword>
<dbReference type="HAMAP" id="MF_01241">
    <property type="entry name" value="GlcN6P_deamin"/>
    <property type="match status" value="1"/>
</dbReference>
<comment type="activity regulation">
    <text evidence="2">Allosterically activated by N-acetylglucosamine 6-phosphate (GlcNAc6P).</text>
</comment>
<keyword evidence="1 2" id="KW-0378">Hydrolase</keyword>
<dbReference type="Pfam" id="PF01182">
    <property type="entry name" value="Glucosamine_iso"/>
    <property type="match status" value="1"/>
</dbReference>
<feature type="site" description="Part of the allosteric site" evidence="2">
    <location>
        <position position="151"/>
    </location>
</feature>
<dbReference type="GO" id="GO:0004342">
    <property type="term" value="F:glucosamine-6-phosphate deaminase activity"/>
    <property type="evidence" value="ECO:0007669"/>
    <property type="project" value="UniProtKB-EC"/>
</dbReference>
<feature type="active site" description="For ring-opening step" evidence="2">
    <location>
        <position position="138"/>
    </location>
</feature>
<dbReference type="InterPro" id="IPR006148">
    <property type="entry name" value="Glc/Gal-6P_isomerase"/>
</dbReference>
<reference evidence="5" key="1">
    <citation type="journal article" date="2019" name="Int. J. Syst. Evol. Microbiol.">
        <title>The Global Catalogue of Microorganisms (GCM) 10K type strain sequencing project: providing services to taxonomists for standard genome sequencing and annotation.</title>
        <authorList>
            <consortium name="The Broad Institute Genomics Platform"/>
            <consortium name="The Broad Institute Genome Sequencing Center for Infectious Disease"/>
            <person name="Wu L."/>
            <person name="Ma J."/>
        </authorList>
    </citation>
    <scope>NUCLEOTIDE SEQUENCE [LARGE SCALE GENOMIC DNA]</scope>
    <source>
        <strain evidence="5">KCTC 52366</strain>
    </source>
</reference>
<evidence type="ECO:0000313" key="5">
    <source>
        <dbReference type="Proteomes" id="UP001595632"/>
    </source>
</evidence>
<feature type="active site" description="Proton acceptor; for ring-opening step" evidence="2">
    <location>
        <position position="133"/>
    </location>
</feature>
<comment type="pathway">
    <text evidence="2">Amino-sugar metabolism; N-acetylneuraminate degradation; D-fructose 6-phosphate from N-acetylneuraminate: step 5/5.</text>
</comment>
<proteinExistence type="inferred from homology"/>
<gene>
    <name evidence="2 4" type="primary">nagB</name>
    <name evidence="4" type="ORF">ACFOGP_10170</name>
</gene>
<dbReference type="PANTHER" id="PTHR11280">
    <property type="entry name" value="GLUCOSAMINE-6-PHOSPHATE ISOMERASE"/>
    <property type="match status" value="1"/>
</dbReference>
<dbReference type="NCBIfam" id="TIGR00502">
    <property type="entry name" value="nagB"/>
    <property type="match status" value="1"/>
</dbReference>
<dbReference type="SUPFAM" id="SSF100950">
    <property type="entry name" value="NagB/RpiA/CoA transferase-like"/>
    <property type="match status" value="1"/>
</dbReference>
<feature type="site" description="Part of the allosteric site" evidence="2">
    <location>
        <position position="141"/>
    </location>
</feature>
<name>A0ABV7GRX6_9RHOB</name>
<feature type="site" description="Part of the allosteric site" evidence="2">
    <location>
        <position position="150"/>
    </location>
</feature>
<comment type="similarity">
    <text evidence="2">Belongs to the glucosamine/galactosamine-6-phosphate isomerase family. NagB subfamily.</text>
</comment>
<evidence type="ECO:0000256" key="2">
    <source>
        <dbReference type="HAMAP-Rule" id="MF_01241"/>
    </source>
</evidence>
<evidence type="ECO:0000256" key="1">
    <source>
        <dbReference type="ARBA" id="ARBA00022801"/>
    </source>
</evidence>
<comment type="caution">
    <text evidence="4">The sequence shown here is derived from an EMBL/GenBank/DDBJ whole genome shotgun (WGS) entry which is preliminary data.</text>
</comment>
<dbReference type="InterPro" id="IPR018321">
    <property type="entry name" value="Glucosamine6P_isomerase_CS"/>
</dbReference>
<dbReference type="EC" id="3.5.99.6" evidence="2"/>
<dbReference type="InterPro" id="IPR037171">
    <property type="entry name" value="NagB/RpiA_transferase-like"/>
</dbReference>
<sequence>MKLLILPDAAAAAARVVDEIRDLVDQKPEARLGLATGGTMEPVYEGLVKSDADLRRVTTFNLDEYVGLSPQHPQSYRSFMEARLFGPKGMSRKQTHLPNGDAPDPEAEADRYEAQIAEGGLDLQLLGIGANGHIGFNEPTSSLGSRTRVKTLTRRTRADNARFFDDEDAVPRFAITMGIATILDARHVILLATGTAKAEAVAAMVEGPLSAVCPASALQLHRRATIVVDTAAASSLALRDYYETVHPGGAEPEL</sequence>
<feature type="active site" description="Proton acceptor; for enolization step" evidence="2">
    <location>
        <position position="63"/>
    </location>
</feature>
<keyword evidence="2" id="KW-0119">Carbohydrate metabolism</keyword>
<protein>
    <recommendedName>
        <fullName evidence="2">Glucosamine-6-phosphate deaminase</fullName>
        <ecNumber evidence="2">3.5.99.6</ecNumber>
    </recommendedName>
    <alternativeName>
        <fullName evidence="2">GlcN6P deaminase</fullName>
        <shortName evidence="2">GNPDA</shortName>
    </alternativeName>
    <alternativeName>
        <fullName evidence="2">Glucosamine-6-phosphate isomerase</fullName>
    </alternativeName>
</protein>
<comment type="caution">
    <text evidence="2">Lacks conserved residue(s) required for the propagation of feature annotation.</text>
</comment>
<feature type="active site" description="For ring-opening step" evidence="2">
    <location>
        <position position="131"/>
    </location>
</feature>
<comment type="catalytic activity">
    <reaction evidence="2">
        <text>alpha-D-glucosamine 6-phosphate + H2O = beta-D-fructose 6-phosphate + NH4(+)</text>
        <dbReference type="Rhea" id="RHEA:12172"/>
        <dbReference type="ChEBI" id="CHEBI:15377"/>
        <dbReference type="ChEBI" id="CHEBI:28938"/>
        <dbReference type="ChEBI" id="CHEBI:57634"/>
        <dbReference type="ChEBI" id="CHEBI:75989"/>
        <dbReference type="EC" id="3.5.99.6"/>
    </reaction>
</comment>
<evidence type="ECO:0000259" key="3">
    <source>
        <dbReference type="Pfam" id="PF01182"/>
    </source>
</evidence>
<dbReference type="CDD" id="cd01399">
    <property type="entry name" value="GlcN6P_deaminase"/>
    <property type="match status" value="1"/>
</dbReference>
<keyword evidence="5" id="KW-1185">Reference proteome</keyword>
<feature type="domain" description="Glucosamine/galactosamine-6-phosphate isomerase" evidence="3">
    <location>
        <begin position="9"/>
        <end position="224"/>
    </location>
</feature>
<dbReference type="InterPro" id="IPR004547">
    <property type="entry name" value="Glucosamine6P_isomerase"/>
</dbReference>
<comment type="function">
    <text evidence="2">Catalyzes the reversible isomerization-deamination of glucosamine 6-phosphate (GlcN6P) to form fructose 6-phosphate (Fru6P) and ammonium ion.</text>
</comment>
<feature type="site" description="Part of the allosteric site" evidence="2">
    <location>
        <position position="148"/>
    </location>
</feature>